<reference evidence="2" key="1">
    <citation type="submission" date="2022-03" db="EMBL/GenBank/DDBJ databases">
        <title>Draft genome sequence of Aduncisulcus paluster, a free-living microaerophilic Fornicata.</title>
        <authorList>
            <person name="Yuyama I."/>
            <person name="Kume K."/>
            <person name="Tamura T."/>
            <person name="Inagaki Y."/>
            <person name="Hashimoto T."/>
        </authorList>
    </citation>
    <scope>NUCLEOTIDE SEQUENCE</scope>
    <source>
        <strain evidence="2">NY0171</strain>
    </source>
</reference>
<feature type="non-terminal residue" evidence="2">
    <location>
        <position position="366"/>
    </location>
</feature>
<evidence type="ECO:0000256" key="1">
    <source>
        <dbReference type="SAM" id="MobiDB-lite"/>
    </source>
</evidence>
<accession>A0ABQ5JVU0</accession>
<organism evidence="2 3">
    <name type="scientific">Aduncisulcus paluster</name>
    <dbReference type="NCBI Taxonomy" id="2918883"/>
    <lineage>
        <taxon>Eukaryota</taxon>
        <taxon>Metamonada</taxon>
        <taxon>Carpediemonas-like organisms</taxon>
        <taxon>Aduncisulcus</taxon>
    </lineage>
</organism>
<gene>
    <name evidence="2" type="ORF">ADUPG1_011476</name>
</gene>
<name>A0ABQ5JVU0_9EUKA</name>
<dbReference type="EMBL" id="BQXS01012038">
    <property type="protein sequence ID" value="GKT19290.1"/>
    <property type="molecule type" value="Genomic_DNA"/>
</dbReference>
<feature type="region of interest" description="Disordered" evidence="1">
    <location>
        <begin position="228"/>
        <end position="247"/>
    </location>
</feature>
<keyword evidence="3" id="KW-1185">Reference proteome</keyword>
<protein>
    <submittedName>
        <fullName evidence="2">Uncharacterized protein</fullName>
    </submittedName>
</protein>
<sequence length="366" mass="42494">MVDKAFMCPFTPDDVFNGFMRKARLIECECERTTITSDRAMNYTYKWDTLRPEMLEEHDIPREKESKMRFMKRKRRIWRKRRRAALVTVYPNLPTNWEASAWSTARDRELNEIEREREKRVTKSLKELLDQHSDGEWHYYPPSKAIQGKRIDISELENLFTPPETSSYRFHETKTHALITITHAAISLSIFTFDKAKSNTIYLGKSFTITDLTALSSHERDALCALRGGGMQTKQKEAESPENPEEDDDLVSMLLIQRHRATVRKVMSDDGFLKGDILDEIVMDVSATFYYVTCDKLLRIQRCMRDHVKEAGDHEILDRAVTPNFHAHLSEKGVPQARIGQLRDTINPRSALDPMLDEESLPIVPS</sequence>
<evidence type="ECO:0000313" key="3">
    <source>
        <dbReference type="Proteomes" id="UP001057375"/>
    </source>
</evidence>
<evidence type="ECO:0000313" key="2">
    <source>
        <dbReference type="EMBL" id="GKT19290.1"/>
    </source>
</evidence>
<comment type="caution">
    <text evidence="2">The sequence shown here is derived from an EMBL/GenBank/DDBJ whole genome shotgun (WGS) entry which is preliminary data.</text>
</comment>
<proteinExistence type="predicted"/>
<dbReference type="Proteomes" id="UP001057375">
    <property type="component" value="Unassembled WGS sequence"/>
</dbReference>